<sequence>MFQNQGVKIEHILTVLRHYDTFRPLSTHTLESIAKQTWYSSRNSSRATVTSTLSQEAREKGSLREVSQLPTSRTPL</sequence>
<dbReference type="EMBL" id="JAGPXC010000011">
    <property type="protein sequence ID" value="KAH6645503.1"/>
    <property type="molecule type" value="Genomic_DNA"/>
</dbReference>
<keyword evidence="3" id="KW-1185">Reference proteome</keyword>
<dbReference type="RefSeq" id="XP_045952017.1">
    <property type="nucleotide sequence ID" value="XM_046094916.1"/>
</dbReference>
<dbReference type="Proteomes" id="UP000758603">
    <property type="component" value="Unassembled WGS sequence"/>
</dbReference>
<protein>
    <submittedName>
        <fullName evidence="2">Uncharacterized protein</fullName>
    </submittedName>
</protein>
<dbReference type="GeneID" id="70123809"/>
<evidence type="ECO:0000313" key="2">
    <source>
        <dbReference type="EMBL" id="KAH6645503.1"/>
    </source>
</evidence>
<name>A0A9P8RGD3_9PEZI</name>
<proteinExistence type="predicted"/>
<evidence type="ECO:0000256" key="1">
    <source>
        <dbReference type="SAM" id="MobiDB-lite"/>
    </source>
</evidence>
<dbReference type="AlphaFoldDB" id="A0A9P8RGD3"/>
<gene>
    <name evidence="2" type="ORF">BKA67DRAFT_113938</name>
</gene>
<accession>A0A9P8RGD3</accession>
<evidence type="ECO:0000313" key="3">
    <source>
        <dbReference type="Proteomes" id="UP000758603"/>
    </source>
</evidence>
<comment type="caution">
    <text evidence="2">The sequence shown here is derived from an EMBL/GenBank/DDBJ whole genome shotgun (WGS) entry which is preliminary data.</text>
</comment>
<reference evidence="2" key="1">
    <citation type="journal article" date="2021" name="Nat. Commun.">
        <title>Genetic determinants of endophytism in the Arabidopsis root mycobiome.</title>
        <authorList>
            <person name="Mesny F."/>
            <person name="Miyauchi S."/>
            <person name="Thiergart T."/>
            <person name="Pickel B."/>
            <person name="Atanasova L."/>
            <person name="Karlsson M."/>
            <person name="Huettel B."/>
            <person name="Barry K.W."/>
            <person name="Haridas S."/>
            <person name="Chen C."/>
            <person name="Bauer D."/>
            <person name="Andreopoulos W."/>
            <person name="Pangilinan J."/>
            <person name="LaButti K."/>
            <person name="Riley R."/>
            <person name="Lipzen A."/>
            <person name="Clum A."/>
            <person name="Drula E."/>
            <person name="Henrissat B."/>
            <person name="Kohler A."/>
            <person name="Grigoriev I.V."/>
            <person name="Martin F.M."/>
            <person name="Hacquard S."/>
        </authorList>
    </citation>
    <scope>NUCLEOTIDE SEQUENCE</scope>
    <source>
        <strain evidence="2">MPI-SDFR-AT-0073</strain>
    </source>
</reference>
<organism evidence="2 3">
    <name type="scientific">Truncatella angustata</name>
    <dbReference type="NCBI Taxonomy" id="152316"/>
    <lineage>
        <taxon>Eukaryota</taxon>
        <taxon>Fungi</taxon>
        <taxon>Dikarya</taxon>
        <taxon>Ascomycota</taxon>
        <taxon>Pezizomycotina</taxon>
        <taxon>Sordariomycetes</taxon>
        <taxon>Xylariomycetidae</taxon>
        <taxon>Amphisphaeriales</taxon>
        <taxon>Sporocadaceae</taxon>
        <taxon>Truncatella</taxon>
    </lineage>
</organism>
<feature type="region of interest" description="Disordered" evidence="1">
    <location>
        <begin position="49"/>
        <end position="76"/>
    </location>
</feature>